<dbReference type="Pfam" id="PF01301">
    <property type="entry name" value="Glyco_hydro_35"/>
    <property type="match status" value="1"/>
</dbReference>
<comment type="caution">
    <text evidence="4">The sequence shown here is derived from an EMBL/GenBank/DDBJ whole genome shotgun (WGS) entry which is preliminary data.</text>
</comment>
<name>A0A9P5SKX7_9FUNG</name>
<dbReference type="GO" id="GO:0004565">
    <property type="term" value="F:beta-galactosidase activity"/>
    <property type="evidence" value="ECO:0007669"/>
    <property type="project" value="UniProtKB-EC"/>
</dbReference>
<dbReference type="InterPro" id="IPR008979">
    <property type="entry name" value="Galactose-bd-like_sf"/>
</dbReference>
<evidence type="ECO:0000259" key="3">
    <source>
        <dbReference type="Pfam" id="PF01301"/>
    </source>
</evidence>
<proteinExistence type="inferred from homology"/>
<organism evidence="4 5">
    <name type="scientific">Podila minutissima</name>
    <dbReference type="NCBI Taxonomy" id="64525"/>
    <lineage>
        <taxon>Eukaryota</taxon>
        <taxon>Fungi</taxon>
        <taxon>Fungi incertae sedis</taxon>
        <taxon>Mucoromycota</taxon>
        <taxon>Mortierellomycotina</taxon>
        <taxon>Mortierellomycetes</taxon>
        <taxon>Mortierellales</taxon>
        <taxon>Mortierellaceae</taxon>
        <taxon>Podila</taxon>
    </lineage>
</organism>
<dbReference type="InterPro" id="IPR001944">
    <property type="entry name" value="Glycoside_Hdrlase_35"/>
</dbReference>
<evidence type="ECO:0000313" key="5">
    <source>
        <dbReference type="Proteomes" id="UP000696485"/>
    </source>
</evidence>
<dbReference type="PRINTS" id="PR00742">
    <property type="entry name" value="GLHYDRLASE35"/>
</dbReference>
<evidence type="ECO:0000313" key="4">
    <source>
        <dbReference type="EMBL" id="KAF9329341.1"/>
    </source>
</evidence>
<evidence type="ECO:0000256" key="1">
    <source>
        <dbReference type="ARBA" id="ARBA00009809"/>
    </source>
</evidence>
<dbReference type="AlphaFoldDB" id="A0A9P5SKX7"/>
<dbReference type="GO" id="GO:0005975">
    <property type="term" value="P:carbohydrate metabolic process"/>
    <property type="evidence" value="ECO:0007669"/>
    <property type="project" value="InterPro"/>
</dbReference>
<keyword evidence="5" id="KW-1185">Reference proteome</keyword>
<dbReference type="PANTHER" id="PTHR23421">
    <property type="entry name" value="BETA-GALACTOSIDASE RELATED"/>
    <property type="match status" value="1"/>
</dbReference>
<dbReference type="EMBL" id="JAAAUY010000483">
    <property type="protein sequence ID" value="KAF9329341.1"/>
    <property type="molecule type" value="Genomic_DNA"/>
</dbReference>
<dbReference type="InterPro" id="IPR031330">
    <property type="entry name" value="Gly_Hdrlase_35_cat"/>
</dbReference>
<evidence type="ECO:0000256" key="2">
    <source>
        <dbReference type="RuleBase" id="RU003679"/>
    </source>
</evidence>
<dbReference type="SUPFAM" id="SSF51445">
    <property type="entry name" value="(Trans)glycosidases"/>
    <property type="match status" value="1"/>
</dbReference>
<reference evidence="4" key="1">
    <citation type="journal article" date="2020" name="Fungal Divers.">
        <title>Resolving the Mortierellaceae phylogeny through synthesis of multi-gene phylogenetics and phylogenomics.</title>
        <authorList>
            <person name="Vandepol N."/>
            <person name="Liber J."/>
            <person name="Desiro A."/>
            <person name="Na H."/>
            <person name="Kennedy M."/>
            <person name="Barry K."/>
            <person name="Grigoriev I.V."/>
            <person name="Miller A.N."/>
            <person name="O'Donnell K."/>
            <person name="Stajich J.E."/>
            <person name="Bonito G."/>
        </authorList>
    </citation>
    <scope>NUCLEOTIDE SEQUENCE</scope>
    <source>
        <strain evidence="4">NVP1</strain>
    </source>
</reference>
<dbReference type="Gene3D" id="3.20.20.80">
    <property type="entry name" value="Glycosidases"/>
    <property type="match status" value="1"/>
</dbReference>
<dbReference type="Proteomes" id="UP000696485">
    <property type="component" value="Unassembled WGS sequence"/>
</dbReference>
<feature type="domain" description="Glycoside hydrolase 35 catalytic" evidence="3">
    <location>
        <begin position="63"/>
        <end position="437"/>
    </location>
</feature>
<accession>A0A9P5SKX7</accession>
<comment type="similarity">
    <text evidence="1 2">Belongs to the glycosyl hydrolase 35 family.</text>
</comment>
<gene>
    <name evidence="4" type="ORF">BG006_007557</name>
</gene>
<dbReference type="SUPFAM" id="SSF49785">
    <property type="entry name" value="Galactose-binding domain-like"/>
    <property type="match status" value="2"/>
</dbReference>
<sequence length="1134" mass="127289">MPWQNPATPSATTAGLALAACVAYGVHQYLERRVKGTLDHIHTNDTLYDREKYGHILDYDKHSLILHGQPTLILSGEFHYWRLPDQSRWRPILEQYRSAGLNCIRIYFHWGFHSPAHGKYIFNGNRDIDYLLTLCEEIGLYVLAAPGPYICAETQAGGFPIWLAAKRDIRLRHMKTNFWKEYDPQFMDYCVEYFENILPILAKHQITNDDSGTGTGTGTGCVLALQIENESFQHVFGYPIGLHDDMRVLAKTARTCGITVPLFTNDGFEEGSFIVKDDPKRKKKDFGIDLYGFDKYVVFTPNSEPTSWVVGRDPSHIEEWSPSTVMSELDSMEKKVRAFGHANSKTPIFIPELQGGWFNHYTIQYTYDAIYRFYGDQYTRLMLDTVVSQGCTMLSFYMFYGGTNWGTIGDADVYTSYDYSACIREFGLMSGRLRKLRLGLLFLQSFSDIMVRTDAVSPKSHSVKSSLANTICQQRRSSGTSTSSSGELTFVRNFSSERLDRFELTLAPKTKKEAPTRLSCYLPYKASFVALGNYTTLNSDIHLVLSATPIHIRSYSGNKEVWIAALAESGPTEMAFNGSLVLKESGSRSSTTSAIKLRTSAEDKDLHVLSIPEGTMSGHVVLASTQESNSKPQLHIIFLDQKALMTLYCYYDNCHVARKDQEGTSKTTKASTPQLVTWGSYNTLYNPHSKILTIDSTESESELHVLSFGASPSHVTGINSAYGSGLQYQAYPLKGSETTKLDLKTTSRWVQLNQEGIHLDEWETRATDFQTLEWKDCPRLSSSSDRFKYVAMDYHFTSGHVIYRGRFKTLEQQGSKMARQVWLKVNIRHRMTAYVNGVCVVSHMVYSRQLLTPGAKMGLDPNIFGLGSHEILIPEEALAASTGRAQDVSNANSGHHDQEHEIVLVIDSFGLSRQPFVVDDIRNPRGLISARVRGKTVVKGSENWQISGIDVRTLDQACESTGFQDEHSESGWKKSLSMGPVVQPNDGVTWWRTRFAGPPTTHQGAAVANIPLCCRMEGEYSAMIILNGVLVGRYFGSDSPQRDFYLMDGLVHKADSGQMNEIKVMIYGSTLTKESAGPLIRILPWVVEDAQGQLGNWSGNAMFSAKEQGDEKVSEMRVGPFWTMRELFPLGNEI</sequence>
<dbReference type="InterPro" id="IPR017853">
    <property type="entry name" value="GH"/>
</dbReference>
<dbReference type="Gene3D" id="2.60.120.260">
    <property type="entry name" value="Galactose-binding domain-like"/>
    <property type="match status" value="2"/>
</dbReference>
<protein>
    <recommendedName>
        <fullName evidence="3">Glycoside hydrolase 35 catalytic domain-containing protein</fullName>
    </recommendedName>
</protein>